<dbReference type="Gene3D" id="3.40.50.300">
    <property type="entry name" value="P-loop containing nucleotide triphosphate hydrolases"/>
    <property type="match status" value="1"/>
</dbReference>
<evidence type="ECO:0000256" key="2">
    <source>
        <dbReference type="ARBA" id="ARBA00022741"/>
    </source>
</evidence>
<evidence type="ECO:0000259" key="6">
    <source>
        <dbReference type="SMART" id="SM00382"/>
    </source>
</evidence>
<keyword evidence="3 5" id="KW-0067">ATP-binding</keyword>
<evidence type="ECO:0000256" key="3">
    <source>
        <dbReference type="ARBA" id="ARBA00022840"/>
    </source>
</evidence>
<evidence type="ECO:0000256" key="4">
    <source>
        <dbReference type="ARBA" id="ARBA00023254"/>
    </source>
</evidence>
<dbReference type="SUPFAM" id="SSF52540">
    <property type="entry name" value="P-loop containing nucleoside triphosphate hydrolases"/>
    <property type="match status" value="1"/>
</dbReference>
<dbReference type="InterPro" id="IPR003960">
    <property type="entry name" value="ATPase_AAA_CS"/>
</dbReference>
<dbReference type="Pfam" id="PF23563">
    <property type="entry name" value="TRIP13_N"/>
    <property type="match status" value="1"/>
</dbReference>
<dbReference type="Pfam" id="PF00004">
    <property type="entry name" value="AAA"/>
    <property type="match status" value="1"/>
</dbReference>
<dbReference type="PANTHER" id="PTHR45991:SF1">
    <property type="entry name" value="PACHYTENE CHECKPOINT PROTEIN 2 HOMOLOG"/>
    <property type="match status" value="1"/>
</dbReference>
<evidence type="ECO:0000313" key="7">
    <source>
        <dbReference type="EMBL" id="KAG5169590.1"/>
    </source>
</evidence>
<keyword evidence="2 5" id="KW-0547">Nucleotide-binding</keyword>
<organism evidence="7">
    <name type="scientific">Psilocybe cubensis</name>
    <name type="common">Psychedelic mushroom</name>
    <name type="synonym">Stropharia cubensis</name>
    <dbReference type="NCBI Taxonomy" id="181762"/>
    <lineage>
        <taxon>Eukaryota</taxon>
        <taxon>Fungi</taxon>
        <taxon>Dikarya</taxon>
        <taxon>Basidiomycota</taxon>
        <taxon>Agaricomycotina</taxon>
        <taxon>Agaricomycetes</taxon>
        <taxon>Agaricomycetidae</taxon>
        <taxon>Agaricales</taxon>
        <taxon>Agaricineae</taxon>
        <taxon>Strophariaceae</taxon>
        <taxon>Psilocybe</taxon>
    </lineage>
</organism>
<dbReference type="InterPro" id="IPR027417">
    <property type="entry name" value="P-loop_NTPase"/>
</dbReference>
<dbReference type="InterPro" id="IPR044539">
    <property type="entry name" value="Pch2-like"/>
</dbReference>
<dbReference type="SMART" id="SM00382">
    <property type="entry name" value="AAA"/>
    <property type="match status" value="1"/>
</dbReference>
<reference evidence="7" key="1">
    <citation type="submission" date="2021-02" db="EMBL/GenBank/DDBJ databases">
        <title>Psilocybe cubensis genome.</title>
        <authorList>
            <person name="Mckernan K.J."/>
            <person name="Crawford S."/>
            <person name="Trippe A."/>
            <person name="Kane L.T."/>
            <person name="Mclaughlin S."/>
        </authorList>
    </citation>
    <scope>NUCLEOTIDE SEQUENCE [LARGE SCALE GENOMIC DNA]</scope>
    <source>
        <strain evidence="7">MGC-MH-2018</strain>
    </source>
</reference>
<name>A0A8H7Y1S8_PSICU</name>
<dbReference type="AlphaFoldDB" id="A0A8H7Y1S8"/>
<dbReference type="FunFam" id="3.40.50.300:FF:001494">
    <property type="entry name" value="Pachytene checkpoint component Pch2"/>
    <property type="match status" value="1"/>
</dbReference>
<comment type="caution">
    <text evidence="7">The sequence shown here is derived from an EMBL/GenBank/DDBJ whole genome shotgun (WGS) entry which is preliminary data.</text>
</comment>
<accession>A0A8H7Y1S8</accession>
<feature type="domain" description="AAA+ ATPase" evidence="6">
    <location>
        <begin position="178"/>
        <end position="330"/>
    </location>
</feature>
<dbReference type="GO" id="GO:0005694">
    <property type="term" value="C:chromosome"/>
    <property type="evidence" value="ECO:0007669"/>
    <property type="project" value="TreeGrafter"/>
</dbReference>
<evidence type="ECO:0000256" key="5">
    <source>
        <dbReference type="RuleBase" id="RU003651"/>
    </source>
</evidence>
<dbReference type="InterPro" id="IPR003959">
    <property type="entry name" value="ATPase_AAA_core"/>
</dbReference>
<dbReference type="Pfam" id="PF23242">
    <property type="entry name" value="AAA_lid_TRIP13_C"/>
    <property type="match status" value="1"/>
</dbReference>
<protein>
    <recommendedName>
        <fullName evidence="6">AAA+ ATPase domain-containing protein</fullName>
    </recommendedName>
</protein>
<dbReference type="InterPro" id="IPR003593">
    <property type="entry name" value="AAA+_ATPase"/>
</dbReference>
<keyword evidence="4" id="KW-0469">Meiosis</keyword>
<dbReference type="OrthoDB" id="10042665at2759"/>
<dbReference type="GO" id="GO:0005634">
    <property type="term" value="C:nucleus"/>
    <property type="evidence" value="ECO:0007669"/>
    <property type="project" value="TreeGrafter"/>
</dbReference>
<gene>
    <name evidence="7" type="ORF">JR316_006146</name>
</gene>
<comment type="similarity">
    <text evidence="1">Belongs to the AAA ATPase family. PCH2 subfamily.</text>
</comment>
<proteinExistence type="inferred from homology"/>
<dbReference type="GO" id="GO:0016887">
    <property type="term" value="F:ATP hydrolysis activity"/>
    <property type="evidence" value="ECO:0007669"/>
    <property type="project" value="InterPro"/>
</dbReference>
<dbReference type="GO" id="GO:0007131">
    <property type="term" value="P:reciprocal meiotic recombination"/>
    <property type="evidence" value="ECO:0007669"/>
    <property type="project" value="TreeGrafter"/>
</dbReference>
<dbReference type="EMBL" id="JAFIQS010000005">
    <property type="protein sequence ID" value="KAG5169590.1"/>
    <property type="molecule type" value="Genomic_DNA"/>
</dbReference>
<sequence length="462" mass="51173">MVSSETQTQLQQSEDKIKDLHRWTVHVEVRLKTRASARFDTVRNHVHTFIESFGRLFLPSTLDGWEEVPELASSVEMITVCESPCPESSLSMDEMNIQIHVYKPSDGDAFEEFSNSSGNLNDADDTMAASLCELPNRSHEGLWDSLIYADDIKMKLLDYIHATIVFSDANVDFNLVSWNRVVLLHGPPGTGKTSLCRALAQKLAIRLSHRYSNARLLEINSHSLFSKWFSESGKLVQRLFTSITELVEEEDGFVVVLIDEVESLTAARAGAMAGTEPSDGLRVVNALLTQLDKLKQRKNVLIMATSNLVKAIDSAFVDRADILQYIDLPSREAIYEILRSCLCEIMKKGIVASVSVPTLKQVQMYEIVKSTGRSDISEGQDKPRNVGLRLLALASACRAQGMSGRALRRLPVLALARNIGIGNINIGGPTSSKENQGASVEVWLDGMEKAVKDHAKESEKLI</sequence>
<dbReference type="GO" id="GO:0051598">
    <property type="term" value="P:meiotic recombination checkpoint signaling"/>
    <property type="evidence" value="ECO:0007669"/>
    <property type="project" value="TreeGrafter"/>
</dbReference>
<dbReference type="PROSITE" id="PS00674">
    <property type="entry name" value="AAA"/>
    <property type="match status" value="1"/>
</dbReference>
<evidence type="ECO:0000256" key="1">
    <source>
        <dbReference type="ARBA" id="ARBA00007271"/>
    </source>
</evidence>
<dbReference type="PANTHER" id="PTHR45991">
    <property type="entry name" value="PACHYTENE CHECKPOINT PROTEIN 2"/>
    <property type="match status" value="1"/>
</dbReference>
<dbReference type="GO" id="GO:0005524">
    <property type="term" value="F:ATP binding"/>
    <property type="evidence" value="ECO:0007669"/>
    <property type="project" value="UniProtKB-KW"/>
</dbReference>
<dbReference type="InterPro" id="IPR058249">
    <property type="entry name" value="Pch2_C"/>
</dbReference>